<evidence type="ECO:0000313" key="3">
    <source>
        <dbReference type="Proteomes" id="UP000243515"/>
    </source>
</evidence>
<evidence type="ECO:0000256" key="1">
    <source>
        <dbReference type="SAM" id="SignalP"/>
    </source>
</evidence>
<sequence length="63" mass="7315">MFALHSAFIWRCRNVICMQALVNIFNAVCIQRNIEATLAVASDTRWSLCENNCTYLWTHYICA</sequence>
<organism evidence="2 3">
    <name type="scientific">Elaphomyces granulatus</name>
    <dbReference type="NCBI Taxonomy" id="519963"/>
    <lineage>
        <taxon>Eukaryota</taxon>
        <taxon>Fungi</taxon>
        <taxon>Dikarya</taxon>
        <taxon>Ascomycota</taxon>
        <taxon>Pezizomycotina</taxon>
        <taxon>Eurotiomycetes</taxon>
        <taxon>Eurotiomycetidae</taxon>
        <taxon>Eurotiales</taxon>
        <taxon>Elaphomycetaceae</taxon>
        <taxon>Elaphomyces</taxon>
    </lineage>
</organism>
<dbReference type="Proteomes" id="UP000243515">
    <property type="component" value="Unassembled WGS sequence"/>
</dbReference>
<keyword evidence="1" id="KW-0732">Signal</keyword>
<evidence type="ECO:0000313" key="2">
    <source>
        <dbReference type="EMBL" id="OXV11810.1"/>
    </source>
</evidence>
<name>A0A232M5W7_9EURO</name>
<proteinExistence type="predicted"/>
<reference evidence="2 3" key="1">
    <citation type="journal article" date="2015" name="Environ. Microbiol.">
        <title>Metagenome sequence of Elaphomyces granulatus from sporocarp tissue reveals Ascomycota ectomycorrhizal fingerprints of genome expansion and a Proteobacteria-rich microbiome.</title>
        <authorList>
            <person name="Quandt C.A."/>
            <person name="Kohler A."/>
            <person name="Hesse C.N."/>
            <person name="Sharpton T.J."/>
            <person name="Martin F."/>
            <person name="Spatafora J.W."/>
        </authorList>
    </citation>
    <scope>NUCLEOTIDE SEQUENCE [LARGE SCALE GENOMIC DNA]</scope>
    <source>
        <strain evidence="2 3">OSC145934</strain>
    </source>
</reference>
<feature type="chain" id="PRO_5012014284" evidence="1">
    <location>
        <begin position="18"/>
        <end position="63"/>
    </location>
</feature>
<feature type="signal peptide" evidence="1">
    <location>
        <begin position="1"/>
        <end position="17"/>
    </location>
</feature>
<keyword evidence="3" id="KW-1185">Reference proteome</keyword>
<dbReference type="AlphaFoldDB" id="A0A232M5W7"/>
<comment type="caution">
    <text evidence="2">The sequence shown here is derived from an EMBL/GenBank/DDBJ whole genome shotgun (WGS) entry which is preliminary data.</text>
</comment>
<accession>A0A232M5W7</accession>
<protein>
    <submittedName>
        <fullName evidence="2">Uncharacterized protein</fullName>
    </submittedName>
</protein>
<dbReference type="EMBL" id="NPHW01002285">
    <property type="protein sequence ID" value="OXV11810.1"/>
    <property type="molecule type" value="Genomic_DNA"/>
</dbReference>
<gene>
    <name evidence="2" type="ORF">Egran_00429</name>
</gene>